<protein>
    <recommendedName>
        <fullName evidence="1">N(6)-L-threonylcarbamoyladenine synthase</fullName>
        <ecNumber evidence="1">2.3.1.234</ecNumber>
    </recommendedName>
</protein>
<dbReference type="Gene3D" id="3.30.420.40">
    <property type="match status" value="3"/>
</dbReference>
<dbReference type="EC" id="2.3.1.234" evidence="1"/>
<dbReference type="GO" id="GO:0061711">
    <property type="term" value="F:tRNA N(6)-L-threonylcarbamoyladenine synthase activity"/>
    <property type="evidence" value="ECO:0007669"/>
    <property type="project" value="UniProtKB-EC"/>
</dbReference>
<dbReference type="AlphaFoldDB" id="A0A9W4XBJ8"/>
<dbReference type="InterPro" id="IPR043129">
    <property type="entry name" value="ATPase_NBD"/>
</dbReference>
<evidence type="ECO:0000256" key="5">
    <source>
        <dbReference type="ARBA" id="ARBA00023315"/>
    </source>
</evidence>
<comment type="subcellular location">
    <subcellularLocation>
        <location evidence="7">Mitochondrion</location>
    </subcellularLocation>
</comment>
<dbReference type="InterPro" id="IPR000905">
    <property type="entry name" value="Gcp-like_dom"/>
</dbReference>
<comment type="cofactor">
    <cofactor evidence="7">
        <name>a divalent metal cation</name>
        <dbReference type="ChEBI" id="CHEBI:60240"/>
    </cofactor>
    <text evidence="7">Binds 1 divalent metal cation per subunit.</text>
</comment>
<name>A0A9W4XBJ8_9ASCO</name>
<keyword evidence="7" id="KW-0496">Mitochondrion</keyword>
<evidence type="ECO:0000256" key="6">
    <source>
        <dbReference type="ARBA" id="ARBA00048117"/>
    </source>
</evidence>
<keyword evidence="2 7" id="KW-0808">Transferase</keyword>
<feature type="domain" description="Gcp-like" evidence="8">
    <location>
        <begin position="45"/>
        <end position="362"/>
    </location>
</feature>
<comment type="subunit">
    <text evidence="7">Homodimer.</text>
</comment>
<dbReference type="OrthoDB" id="10259622at2759"/>
<evidence type="ECO:0000256" key="4">
    <source>
        <dbReference type="ARBA" id="ARBA00022723"/>
    </source>
</evidence>
<dbReference type="InterPro" id="IPR022450">
    <property type="entry name" value="TsaD"/>
</dbReference>
<keyword evidence="4 7" id="KW-0479">Metal-binding</keyword>
<dbReference type="PANTHER" id="PTHR11735:SF6">
    <property type="entry name" value="TRNA N6-ADENOSINE THREONYLCARBAMOYLTRANSFERASE, MITOCHONDRIAL"/>
    <property type="match status" value="1"/>
</dbReference>
<evidence type="ECO:0000256" key="2">
    <source>
        <dbReference type="ARBA" id="ARBA00022679"/>
    </source>
</evidence>
<evidence type="ECO:0000313" key="10">
    <source>
        <dbReference type="Proteomes" id="UP001152885"/>
    </source>
</evidence>
<dbReference type="GO" id="GO:0005739">
    <property type="term" value="C:mitochondrion"/>
    <property type="evidence" value="ECO:0007669"/>
    <property type="project" value="UniProtKB-SubCell"/>
</dbReference>
<dbReference type="EMBL" id="CANTUO010000004">
    <property type="protein sequence ID" value="CAI5759557.1"/>
    <property type="molecule type" value="Genomic_DNA"/>
</dbReference>
<evidence type="ECO:0000259" key="8">
    <source>
        <dbReference type="Pfam" id="PF00814"/>
    </source>
</evidence>
<dbReference type="NCBIfam" id="TIGR00329">
    <property type="entry name" value="gcp_kae1"/>
    <property type="match status" value="1"/>
</dbReference>
<comment type="caution">
    <text evidence="9">The sequence shown here is derived from an EMBL/GenBank/DDBJ whole genome shotgun (WGS) entry which is preliminary data.</text>
</comment>
<dbReference type="InterPro" id="IPR017860">
    <property type="entry name" value="Peptidase_M22_CS"/>
</dbReference>
<organism evidence="9 10">
    <name type="scientific">Candida verbasci</name>
    <dbReference type="NCBI Taxonomy" id="1227364"/>
    <lineage>
        <taxon>Eukaryota</taxon>
        <taxon>Fungi</taxon>
        <taxon>Dikarya</taxon>
        <taxon>Ascomycota</taxon>
        <taxon>Saccharomycotina</taxon>
        <taxon>Pichiomycetes</taxon>
        <taxon>Debaryomycetaceae</taxon>
        <taxon>Candida/Lodderomyces clade</taxon>
        <taxon>Candida</taxon>
    </lineage>
</organism>
<gene>
    <name evidence="7" type="primary">QRI7</name>
    <name evidence="9" type="ORF">CANVERA_P4068</name>
</gene>
<dbReference type="SUPFAM" id="SSF53067">
    <property type="entry name" value="Actin-like ATPase domain"/>
    <property type="match status" value="2"/>
</dbReference>
<comment type="function">
    <text evidence="7">Required for the formation of a threonylcarbamoyl group on adenosine at position 37 (t(6)A37) in mitochondrial tRNAs that read codons beginning with adenine. Probably involved in the transfer of the threonylcarbamoyl moiety of threonylcarbamoyl-AMP (TC-AMP) to the N6 group of A37. Involved in mitochondrial genome maintenance.</text>
</comment>
<evidence type="ECO:0000256" key="3">
    <source>
        <dbReference type="ARBA" id="ARBA00022694"/>
    </source>
</evidence>
<dbReference type="HAMAP" id="MF_01445">
    <property type="entry name" value="TsaD"/>
    <property type="match status" value="1"/>
</dbReference>
<keyword evidence="10" id="KW-1185">Reference proteome</keyword>
<evidence type="ECO:0000256" key="1">
    <source>
        <dbReference type="ARBA" id="ARBA00012156"/>
    </source>
</evidence>
<evidence type="ECO:0000256" key="7">
    <source>
        <dbReference type="HAMAP-Rule" id="MF_03179"/>
    </source>
</evidence>
<accession>A0A9W4XBJ8</accession>
<reference evidence="9" key="1">
    <citation type="submission" date="2022-12" db="EMBL/GenBank/DDBJ databases">
        <authorList>
            <person name="Brejova B."/>
        </authorList>
    </citation>
    <scope>NUCLEOTIDE SEQUENCE</scope>
</reference>
<dbReference type="PROSITE" id="PS01016">
    <property type="entry name" value="GLYCOPROTEASE"/>
    <property type="match status" value="1"/>
</dbReference>
<keyword evidence="5 7" id="KW-0012">Acyltransferase</keyword>
<comment type="similarity">
    <text evidence="7">Belongs to the KAE1 / TsaD family.</text>
</comment>
<dbReference type="Proteomes" id="UP001152885">
    <property type="component" value="Unassembled WGS sequence"/>
</dbReference>
<sequence>MARRSYIVLALESSCDDSCVALLDKFSPVKPPRIIDHFKKTLNSADLGGIVPTEAYKYHMSTISKLTNELLLKHNLNSKNPPDLICVTRGPGMSGSLSSSTEFAKGLSVAWNVPLVGVHHMLGHLLTAFLSKSNQPKLGPPNYPFLSLLCSGGHTMLVLSKSLIDHEIIINTNDIAVGDSLDKCARELGLYGNMLGKELEMFIDNFTPEEKEEFGHIDVDSKVSNKYNFTIKLPYLTPKHGQHGNNLKFSFAQFLSNILGYKKENKIDETTRKFIAFKTQEFIFDHMVDRINKSFKLHGNEFKSDGKFIGVKDFVCSGGVAANQTLRNKLSNNLKGDLIDTESLTFHFPDLALCTDNAVMIGLAGIEIFEKLKLKTDLSFTPIRKWPINELLKADGWIKVEDEEINRVNRVNTVCK</sequence>
<dbReference type="GO" id="GO:0046872">
    <property type="term" value="F:metal ion binding"/>
    <property type="evidence" value="ECO:0007669"/>
    <property type="project" value="UniProtKB-KW"/>
</dbReference>
<dbReference type="InterPro" id="IPR017861">
    <property type="entry name" value="KAE1/TsaD"/>
</dbReference>
<comment type="catalytic activity">
    <reaction evidence="6 7">
        <text>L-threonylcarbamoyladenylate + adenosine(37) in tRNA = N(6)-L-threonylcarbamoyladenosine(37) in tRNA + AMP + H(+)</text>
        <dbReference type="Rhea" id="RHEA:37059"/>
        <dbReference type="Rhea" id="RHEA-COMP:10162"/>
        <dbReference type="Rhea" id="RHEA-COMP:10163"/>
        <dbReference type="ChEBI" id="CHEBI:15378"/>
        <dbReference type="ChEBI" id="CHEBI:73682"/>
        <dbReference type="ChEBI" id="CHEBI:74411"/>
        <dbReference type="ChEBI" id="CHEBI:74418"/>
        <dbReference type="ChEBI" id="CHEBI:456215"/>
        <dbReference type="EC" id="2.3.1.234"/>
    </reaction>
</comment>
<evidence type="ECO:0000313" key="9">
    <source>
        <dbReference type="EMBL" id="CAI5759557.1"/>
    </source>
</evidence>
<dbReference type="PRINTS" id="PR00789">
    <property type="entry name" value="OSIALOPTASE"/>
</dbReference>
<keyword evidence="3 7" id="KW-0819">tRNA processing</keyword>
<dbReference type="GO" id="GO:0072670">
    <property type="term" value="P:mitochondrial tRNA threonylcarbamoyladenosine modification"/>
    <property type="evidence" value="ECO:0007669"/>
    <property type="project" value="TreeGrafter"/>
</dbReference>
<proteinExistence type="inferred from homology"/>
<dbReference type="Pfam" id="PF00814">
    <property type="entry name" value="TsaD"/>
    <property type="match status" value="1"/>
</dbReference>
<dbReference type="PANTHER" id="PTHR11735">
    <property type="entry name" value="TRNA N6-ADENOSINE THREONYLCARBAMOYLTRANSFERASE"/>
    <property type="match status" value="1"/>
</dbReference>